<gene>
    <name evidence="1" type="ORF">NGRA_0689</name>
</gene>
<dbReference type="AlphaFoldDB" id="A0A9P6H1J5"/>
<proteinExistence type="predicted"/>
<sequence length="217" mass="25686">LQRDKNFLQNENLQRDKNFLQNENLQRSEKFLQISEKFLRISSRKFLLENLKNNLGIKSILALIFQIEELREEVVQIEYKDHKYVEYGLKYIKIEKIMKNQRETDESIVPLVSKVLLFILEISSQQKFLKTMFNTIFILQKINKLEDKFFNLKSTGGEVLLECRETEFPVVFFIIYEDSSFETLEIASPGIYKLVAKQDTIYILCNKTTGYEKVTIG</sequence>
<keyword evidence="2" id="KW-1185">Reference proteome</keyword>
<dbReference type="EMBL" id="SBJO01000029">
    <property type="protein sequence ID" value="KAF9764291.1"/>
    <property type="molecule type" value="Genomic_DNA"/>
</dbReference>
<reference evidence="1 2" key="1">
    <citation type="journal article" date="2020" name="Genome Biol. Evol.">
        <title>Comparative genomics of strictly vertically transmitted, feminizing microsporidia endosymbionts of amphipod crustaceans.</title>
        <authorList>
            <person name="Cormier A."/>
            <person name="Chebbi M.A."/>
            <person name="Giraud I."/>
            <person name="Wattier R."/>
            <person name="Teixeira M."/>
            <person name="Gilbert C."/>
            <person name="Rigaud T."/>
            <person name="Cordaux R."/>
        </authorList>
    </citation>
    <scope>NUCLEOTIDE SEQUENCE [LARGE SCALE GENOMIC DNA]</scope>
    <source>
        <strain evidence="1 2">Ou3-Ou53</strain>
    </source>
</reference>
<feature type="non-terminal residue" evidence="1">
    <location>
        <position position="1"/>
    </location>
</feature>
<organism evidence="1 2">
    <name type="scientific">Nosema granulosis</name>
    <dbReference type="NCBI Taxonomy" id="83296"/>
    <lineage>
        <taxon>Eukaryota</taxon>
        <taxon>Fungi</taxon>
        <taxon>Fungi incertae sedis</taxon>
        <taxon>Microsporidia</taxon>
        <taxon>Nosematidae</taxon>
        <taxon>Nosema</taxon>
    </lineage>
</organism>
<name>A0A9P6H1J5_9MICR</name>
<evidence type="ECO:0000313" key="2">
    <source>
        <dbReference type="Proteomes" id="UP000740883"/>
    </source>
</evidence>
<accession>A0A9P6H1J5</accession>
<protein>
    <submittedName>
        <fullName evidence="1">Uncharacterized protein</fullName>
    </submittedName>
</protein>
<evidence type="ECO:0000313" key="1">
    <source>
        <dbReference type="EMBL" id="KAF9764291.1"/>
    </source>
</evidence>
<dbReference type="Proteomes" id="UP000740883">
    <property type="component" value="Unassembled WGS sequence"/>
</dbReference>
<comment type="caution">
    <text evidence="1">The sequence shown here is derived from an EMBL/GenBank/DDBJ whole genome shotgun (WGS) entry which is preliminary data.</text>
</comment>